<sequence>MDVPPRLRQQDQADFERALTQALASDDIRAALVRGAQGLDRASLRALARSAAAEIVSAAADEYGEYARLRAAADLAGPLGGRPREEGEGRRDGGLLSALAVFTPVLAGATAVLCYLIGSLLRFFARSERHLADSVTEVAWSAAIAAAAGAVVGVVGLLVTAARHRSAALAHAEAAEPVPDSLLLAREAWRAALLERGMLPFLLGRLEPAPGGDLPL</sequence>
<dbReference type="Proteomes" id="UP001500305">
    <property type="component" value="Unassembled WGS sequence"/>
</dbReference>
<keyword evidence="1" id="KW-0812">Transmembrane</keyword>
<dbReference type="RefSeq" id="WP_344635610.1">
    <property type="nucleotide sequence ID" value="NZ_BAAATR010000005.1"/>
</dbReference>
<evidence type="ECO:0000313" key="3">
    <source>
        <dbReference type="Proteomes" id="UP001500305"/>
    </source>
</evidence>
<name>A0ABN3DMI9_9ACTN</name>
<protein>
    <recommendedName>
        <fullName evidence="4">Transmembrane protein</fullName>
    </recommendedName>
</protein>
<evidence type="ECO:0000313" key="2">
    <source>
        <dbReference type="EMBL" id="GAA2236581.1"/>
    </source>
</evidence>
<keyword evidence="1" id="KW-0472">Membrane</keyword>
<proteinExistence type="predicted"/>
<gene>
    <name evidence="2" type="ORF">GCM10010430_16880</name>
</gene>
<reference evidence="3" key="1">
    <citation type="journal article" date="2019" name="Int. J. Syst. Evol. Microbiol.">
        <title>The Global Catalogue of Microorganisms (GCM) 10K type strain sequencing project: providing services to taxonomists for standard genome sequencing and annotation.</title>
        <authorList>
            <consortium name="The Broad Institute Genomics Platform"/>
            <consortium name="The Broad Institute Genome Sequencing Center for Infectious Disease"/>
            <person name="Wu L."/>
            <person name="Ma J."/>
        </authorList>
    </citation>
    <scope>NUCLEOTIDE SEQUENCE [LARGE SCALE GENOMIC DNA]</scope>
    <source>
        <strain evidence="3">JCM 7356</strain>
    </source>
</reference>
<keyword evidence="3" id="KW-1185">Reference proteome</keyword>
<comment type="caution">
    <text evidence="2">The sequence shown here is derived from an EMBL/GenBank/DDBJ whole genome shotgun (WGS) entry which is preliminary data.</text>
</comment>
<feature type="transmembrane region" description="Helical" evidence="1">
    <location>
        <begin position="94"/>
        <end position="118"/>
    </location>
</feature>
<dbReference type="EMBL" id="BAAATR010000005">
    <property type="protein sequence ID" value="GAA2236581.1"/>
    <property type="molecule type" value="Genomic_DNA"/>
</dbReference>
<feature type="transmembrane region" description="Helical" evidence="1">
    <location>
        <begin position="138"/>
        <end position="159"/>
    </location>
</feature>
<organism evidence="2 3">
    <name type="scientific">Kitasatospora cystarginea</name>
    <dbReference type="NCBI Taxonomy" id="58350"/>
    <lineage>
        <taxon>Bacteria</taxon>
        <taxon>Bacillati</taxon>
        <taxon>Actinomycetota</taxon>
        <taxon>Actinomycetes</taxon>
        <taxon>Kitasatosporales</taxon>
        <taxon>Streptomycetaceae</taxon>
        <taxon>Kitasatospora</taxon>
    </lineage>
</organism>
<accession>A0ABN3DMI9</accession>
<keyword evidence="1" id="KW-1133">Transmembrane helix</keyword>
<evidence type="ECO:0008006" key="4">
    <source>
        <dbReference type="Google" id="ProtNLM"/>
    </source>
</evidence>
<evidence type="ECO:0000256" key="1">
    <source>
        <dbReference type="SAM" id="Phobius"/>
    </source>
</evidence>